<dbReference type="Proteomes" id="UP000622890">
    <property type="component" value="Unassembled WGS sequence"/>
</dbReference>
<dbReference type="GO" id="GO:0005886">
    <property type="term" value="C:plasma membrane"/>
    <property type="evidence" value="ECO:0007669"/>
    <property type="project" value="TreeGrafter"/>
</dbReference>
<evidence type="ECO:0000313" key="4">
    <source>
        <dbReference type="Proteomes" id="UP000622890"/>
    </source>
</evidence>
<evidence type="ECO:0000256" key="2">
    <source>
        <dbReference type="ARBA" id="ARBA00022840"/>
    </source>
</evidence>
<gene>
    <name evidence="3" type="ORF">JJB74_30910</name>
</gene>
<sequence length="275" mass="30108">MGNRLGEILIGLGKLSLDDVDKVVRTQTERDALFGEVARELRLVDDQDISMALARQFRYPYLLRGEGALSPLLMAAYDPFSEQAEVLRTVRNQLTQTWFSEKRKGLVVLGCGAGAGNSVFTANLALSFAQANERTLLIDANMRAPSQHELFRSGPHQGLSDMIAGRRMADMIFPVPGFDSLYLLPAGTVPPNPQELLLHPGFRGLNERLAKQFDVILLDVPSLATAHDALIVAAQTGGALMVLRRHATRVTEVKDATRQLRRAGISLAGCVMVDF</sequence>
<organism evidence="3 4">
    <name type="scientific">Noviherbaspirillum pedocola</name>
    <dbReference type="NCBI Taxonomy" id="2801341"/>
    <lineage>
        <taxon>Bacteria</taxon>
        <taxon>Pseudomonadati</taxon>
        <taxon>Pseudomonadota</taxon>
        <taxon>Betaproteobacteria</taxon>
        <taxon>Burkholderiales</taxon>
        <taxon>Oxalobacteraceae</taxon>
        <taxon>Noviherbaspirillum</taxon>
    </lineage>
</organism>
<dbReference type="NCBIfam" id="TIGR01007">
    <property type="entry name" value="eps_fam"/>
    <property type="match status" value="1"/>
</dbReference>
<reference evidence="3" key="1">
    <citation type="submission" date="2021-01" db="EMBL/GenBank/DDBJ databases">
        <title>Genome sequence of strain Noviherbaspirillum sp. DKR-6.</title>
        <authorList>
            <person name="Chaudhary D.K."/>
        </authorList>
    </citation>
    <scope>NUCLEOTIDE SEQUENCE</scope>
    <source>
        <strain evidence="3">DKR-6</strain>
    </source>
</reference>
<dbReference type="InterPro" id="IPR027417">
    <property type="entry name" value="P-loop_NTPase"/>
</dbReference>
<keyword evidence="3" id="KW-0808">Transferase</keyword>
<dbReference type="GO" id="GO:0004715">
    <property type="term" value="F:non-membrane spanning protein tyrosine kinase activity"/>
    <property type="evidence" value="ECO:0007669"/>
    <property type="project" value="UniProtKB-EC"/>
</dbReference>
<dbReference type="EMBL" id="JAEPBG010000035">
    <property type="protein sequence ID" value="MBK4739036.1"/>
    <property type="molecule type" value="Genomic_DNA"/>
</dbReference>
<dbReference type="AlphaFoldDB" id="A0A934SY76"/>
<keyword evidence="1" id="KW-0547">Nucleotide-binding</keyword>
<dbReference type="SUPFAM" id="SSF160246">
    <property type="entry name" value="EspE N-terminal domain-like"/>
    <property type="match status" value="1"/>
</dbReference>
<dbReference type="Gene3D" id="3.40.50.300">
    <property type="entry name" value="P-loop containing nucleotide triphosphate hydrolases"/>
    <property type="match status" value="1"/>
</dbReference>
<evidence type="ECO:0000313" key="3">
    <source>
        <dbReference type="EMBL" id="MBK4739036.1"/>
    </source>
</evidence>
<protein>
    <submittedName>
        <fullName evidence="3">Polysaccharide biosynthesis tyrosine autokinase</fullName>
        <ecNumber evidence="3">2.7.10.2</ecNumber>
    </submittedName>
</protein>
<dbReference type="CDD" id="cd05387">
    <property type="entry name" value="BY-kinase"/>
    <property type="match status" value="1"/>
</dbReference>
<dbReference type="PANTHER" id="PTHR32309:SF13">
    <property type="entry name" value="FERRIC ENTEROBACTIN TRANSPORT PROTEIN FEPE"/>
    <property type="match status" value="1"/>
</dbReference>
<accession>A0A934SY76</accession>
<dbReference type="SUPFAM" id="SSF52540">
    <property type="entry name" value="P-loop containing nucleoside triphosphate hydrolases"/>
    <property type="match status" value="1"/>
</dbReference>
<keyword evidence="2" id="KW-0067">ATP-binding</keyword>
<dbReference type="InterPro" id="IPR037257">
    <property type="entry name" value="T2SS_E_N_sf"/>
</dbReference>
<keyword evidence="4" id="KW-1185">Reference proteome</keyword>
<dbReference type="EC" id="2.7.10.2" evidence="3"/>
<dbReference type="InterPro" id="IPR005702">
    <property type="entry name" value="Wzc-like_C"/>
</dbReference>
<dbReference type="PANTHER" id="PTHR32309">
    <property type="entry name" value="TYROSINE-PROTEIN KINASE"/>
    <property type="match status" value="1"/>
</dbReference>
<evidence type="ECO:0000256" key="1">
    <source>
        <dbReference type="ARBA" id="ARBA00022741"/>
    </source>
</evidence>
<name>A0A934SY76_9BURK</name>
<dbReference type="GO" id="GO:0005524">
    <property type="term" value="F:ATP binding"/>
    <property type="evidence" value="ECO:0007669"/>
    <property type="project" value="UniProtKB-KW"/>
</dbReference>
<proteinExistence type="predicted"/>
<comment type="caution">
    <text evidence="3">The sequence shown here is derived from an EMBL/GenBank/DDBJ whole genome shotgun (WGS) entry which is preliminary data.</text>
</comment>
<dbReference type="InterPro" id="IPR050445">
    <property type="entry name" value="Bact_polysacc_biosynth/exp"/>
</dbReference>